<evidence type="ECO:0000313" key="1">
    <source>
        <dbReference type="EMBL" id="GBM62541.1"/>
    </source>
</evidence>
<keyword evidence="2" id="KW-1185">Reference proteome</keyword>
<accession>A0A4Y2HB81</accession>
<protein>
    <submittedName>
        <fullName evidence="1">Uncharacterized protein</fullName>
    </submittedName>
</protein>
<gene>
    <name evidence="1" type="ORF">AVEN_157733_1</name>
</gene>
<reference evidence="1 2" key="1">
    <citation type="journal article" date="2019" name="Sci. Rep.">
        <title>Orb-weaving spider Araneus ventricosus genome elucidates the spidroin gene catalogue.</title>
        <authorList>
            <person name="Kono N."/>
            <person name="Nakamura H."/>
            <person name="Ohtoshi R."/>
            <person name="Moran D.A.P."/>
            <person name="Shinohara A."/>
            <person name="Yoshida Y."/>
            <person name="Fujiwara M."/>
            <person name="Mori M."/>
            <person name="Tomita M."/>
            <person name="Arakawa K."/>
        </authorList>
    </citation>
    <scope>NUCLEOTIDE SEQUENCE [LARGE SCALE GENOMIC DNA]</scope>
</reference>
<name>A0A4Y2HB81_ARAVE</name>
<comment type="caution">
    <text evidence="1">The sequence shown here is derived from an EMBL/GenBank/DDBJ whole genome shotgun (WGS) entry which is preliminary data.</text>
</comment>
<sequence>MRSKHVINGRLAANILHVQEKSKKYFSSVPSLWGKIMRQFPRPTTGSISIIFISDESSRPLDTSSMVSCHPPPSTFEIYHKIKLGRVPQHLPPPIRQVASTSTGY</sequence>
<dbReference type="Proteomes" id="UP000499080">
    <property type="component" value="Unassembled WGS sequence"/>
</dbReference>
<dbReference type="AlphaFoldDB" id="A0A4Y2HB81"/>
<organism evidence="1 2">
    <name type="scientific">Araneus ventricosus</name>
    <name type="common">Orbweaver spider</name>
    <name type="synonym">Epeira ventricosa</name>
    <dbReference type="NCBI Taxonomy" id="182803"/>
    <lineage>
        <taxon>Eukaryota</taxon>
        <taxon>Metazoa</taxon>
        <taxon>Ecdysozoa</taxon>
        <taxon>Arthropoda</taxon>
        <taxon>Chelicerata</taxon>
        <taxon>Arachnida</taxon>
        <taxon>Araneae</taxon>
        <taxon>Araneomorphae</taxon>
        <taxon>Entelegynae</taxon>
        <taxon>Araneoidea</taxon>
        <taxon>Araneidae</taxon>
        <taxon>Araneus</taxon>
    </lineage>
</organism>
<evidence type="ECO:0000313" key="2">
    <source>
        <dbReference type="Proteomes" id="UP000499080"/>
    </source>
</evidence>
<dbReference type="EMBL" id="BGPR01001822">
    <property type="protein sequence ID" value="GBM62541.1"/>
    <property type="molecule type" value="Genomic_DNA"/>
</dbReference>
<proteinExistence type="predicted"/>